<keyword evidence="3" id="KW-1185">Reference proteome</keyword>
<evidence type="ECO:0000256" key="1">
    <source>
        <dbReference type="SAM" id="SignalP"/>
    </source>
</evidence>
<keyword evidence="1" id="KW-0732">Signal</keyword>
<dbReference type="EMBL" id="JAELVM010000001">
    <property type="protein sequence ID" value="MBL1219523.1"/>
    <property type="molecule type" value="Genomic_DNA"/>
</dbReference>
<comment type="caution">
    <text evidence="2">The sequence shown here is derived from an EMBL/GenBank/DDBJ whole genome shotgun (WGS) entry which is preliminary data.</text>
</comment>
<evidence type="ECO:0008006" key="4">
    <source>
        <dbReference type="Google" id="ProtNLM"/>
    </source>
</evidence>
<evidence type="ECO:0000313" key="2">
    <source>
        <dbReference type="EMBL" id="MBL1219523.1"/>
    </source>
</evidence>
<feature type="signal peptide" evidence="1">
    <location>
        <begin position="1"/>
        <end position="18"/>
    </location>
</feature>
<sequence>MKKNVCLFMVLISSYAQSQVTIQAYGGNKEAEVLGIYDKDFKNRWNYFVSGTASYEYETGKVSPSVYQSLNYYVGNNWGASAGVYISDEDVMPSLGLAYIKETRNFGISLFPAVTYSFDTGKAGLGLYTLMEYTPKLNEKLNLYSMLMVESDFSFQEHQASSQIIRLGLENRKKMQFGIGSNISQTGSTFETDINFGVFIGKKF</sequence>
<dbReference type="RefSeq" id="WP_202088821.1">
    <property type="nucleotide sequence ID" value="NZ_JAELVM010000001.1"/>
</dbReference>
<proteinExistence type="predicted"/>
<reference evidence="2 3" key="1">
    <citation type="submission" date="2020-12" db="EMBL/GenBank/DDBJ databases">
        <title>Chryseobacterium endoalhailicus sp. nov., isolated from seed of leguminous plant.</title>
        <authorList>
            <person name="Zhang X."/>
        </authorList>
    </citation>
    <scope>NUCLEOTIDE SEQUENCE [LARGE SCALE GENOMIC DNA]</scope>
    <source>
        <strain evidence="2 3">L7</strain>
    </source>
</reference>
<evidence type="ECO:0000313" key="3">
    <source>
        <dbReference type="Proteomes" id="UP000661696"/>
    </source>
</evidence>
<protein>
    <recommendedName>
        <fullName evidence="4">Outer membrane protein beta-barrel domain-containing protein</fullName>
    </recommendedName>
</protein>
<accession>A0ABS1QCB2</accession>
<gene>
    <name evidence="2" type="ORF">JET18_01660</name>
</gene>
<name>A0ABS1QCB2_9FLAO</name>
<dbReference type="Proteomes" id="UP000661696">
    <property type="component" value="Unassembled WGS sequence"/>
</dbReference>
<organism evidence="2 3">
    <name type="scientific">Chryseobacterium endalhagicum</name>
    <dbReference type="NCBI Taxonomy" id="2797638"/>
    <lineage>
        <taxon>Bacteria</taxon>
        <taxon>Pseudomonadati</taxon>
        <taxon>Bacteroidota</taxon>
        <taxon>Flavobacteriia</taxon>
        <taxon>Flavobacteriales</taxon>
        <taxon>Weeksellaceae</taxon>
        <taxon>Chryseobacterium group</taxon>
        <taxon>Chryseobacterium</taxon>
    </lineage>
</organism>
<feature type="chain" id="PRO_5046620555" description="Outer membrane protein beta-barrel domain-containing protein" evidence="1">
    <location>
        <begin position="19"/>
        <end position="204"/>
    </location>
</feature>